<dbReference type="EMBL" id="QJKJ01018095">
    <property type="protein sequence ID" value="RDX57865.1"/>
    <property type="molecule type" value="Genomic_DNA"/>
</dbReference>
<dbReference type="PANTHER" id="PTHR33240">
    <property type="entry name" value="OS08G0508500 PROTEIN"/>
    <property type="match status" value="1"/>
</dbReference>
<dbReference type="PANTHER" id="PTHR33240:SF15">
    <property type="entry name" value="GAG-PRO-LIKE PROTEIN"/>
    <property type="match status" value="1"/>
</dbReference>
<evidence type="ECO:0000256" key="1">
    <source>
        <dbReference type="SAM" id="MobiDB-lite"/>
    </source>
</evidence>
<gene>
    <name evidence="2" type="ORF">CR513_62861</name>
</gene>
<sequence length="115" mass="13420">MILIHRQQRLHQSQSSSSTTPPHYLHRPRLHQIDLEQNDPMVITIEVTNFAVRKVLINQGSFAHILYMSTFRHLQVSEFEIRPYHDQLVRFSGERVDTCGYIDLLTTFEDPACSA</sequence>
<dbReference type="OrthoDB" id="1752268at2759"/>
<organism evidence="2 3">
    <name type="scientific">Mucuna pruriens</name>
    <name type="common">Velvet bean</name>
    <name type="synonym">Dolichos pruriens</name>
    <dbReference type="NCBI Taxonomy" id="157652"/>
    <lineage>
        <taxon>Eukaryota</taxon>
        <taxon>Viridiplantae</taxon>
        <taxon>Streptophyta</taxon>
        <taxon>Embryophyta</taxon>
        <taxon>Tracheophyta</taxon>
        <taxon>Spermatophyta</taxon>
        <taxon>Magnoliopsida</taxon>
        <taxon>eudicotyledons</taxon>
        <taxon>Gunneridae</taxon>
        <taxon>Pentapetalae</taxon>
        <taxon>rosids</taxon>
        <taxon>fabids</taxon>
        <taxon>Fabales</taxon>
        <taxon>Fabaceae</taxon>
        <taxon>Papilionoideae</taxon>
        <taxon>50 kb inversion clade</taxon>
        <taxon>NPAAA clade</taxon>
        <taxon>indigoferoid/millettioid clade</taxon>
        <taxon>Phaseoleae</taxon>
        <taxon>Mucuna</taxon>
    </lineage>
</organism>
<name>A0A371DZ87_MUCPR</name>
<feature type="region of interest" description="Disordered" evidence="1">
    <location>
        <begin position="1"/>
        <end position="23"/>
    </location>
</feature>
<feature type="compositionally biased region" description="Low complexity" evidence="1">
    <location>
        <begin position="11"/>
        <end position="23"/>
    </location>
</feature>
<protein>
    <submittedName>
        <fullName evidence="2">Uncharacterized protein</fullName>
    </submittedName>
</protein>
<keyword evidence="3" id="KW-1185">Reference proteome</keyword>
<reference evidence="2" key="1">
    <citation type="submission" date="2018-05" db="EMBL/GenBank/DDBJ databases">
        <title>Draft genome of Mucuna pruriens seed.</title>
        <authorList>
            <person name="Nnadi N.E."/>
            <person name="Vos R."/>
            <person name="Hasami M.H."/>
            <person name="Devisetty U.K."/>
            <person name="Aguiy J.C."/>
        </authorList>
    </citation>
    <scope>NUCLEOTIDE SEQUENCE [LARGE SCALE GENOMIC DNA]</scope>
    <source>
        <strain evidence="2">JCA_2017</strain>
    </source>
</reference>
<proteinExistence type="predicted"/>
<dbReference type="AlphaFoldDB" id="A0A371DZ87"/>
<comment type="caution">
    <text evidence="2">The sequence shown here is derived from an EMBL/GenBank/DDBJ whole genome shotgun (WGS) entry which is preliminary data.</text>
</comment>
<feature type="non-terminal residue" evidence="2">
    <location>
        <position position="1"/>
    </location>
</feature>
<accession>A0A371DZ87</accession>
<dbReference type="Proteomes" id="UP000257109">
    <property type="component" value="Unassembled WGS sequence"/>
</dbReference>
<evidence type="ECO:0000313" key="2">
    <source>
        <dbReference type="EMBL" id="RDX57865.1"/>
    </source>
</evidence>
<evidence type="ECO:0000313" key="3">
    <source>
        <dbReference type="Proteomes" id="UP000257109"/>
    </source>
</evidence>